<gene>
    <name evidence="5" type="ORF">AVDCRST_MAG73-89</name>
</gene>
<dbReference type="GO" id="GO:0004252">
    <property type="term" value="F:serine-type endopeptidase activity"/>
    <property type="evidence" value="ECO:0007669"/>
    <property type="project" value="TreeGrafter"/>
</dbReference>
<proteinExistence type="predicted"/>
<dbReference type="EC" id="3.4.19.1" evidence="5"/>
<evidence type="ECO:0000256" key="1">
    <source>
        <dbReference type="ARBA" id="ARBA00022801"/>
    </source>
</evidence>
<dbReference type="AlphaFoldDB" id="A0A6J4TD32"/>
<feature type="compositionally biased region" description="Basic and acidic residues" evidence="3">
    <location>
        <begin position="35"/>
        <end position="53"/>
    </location>
</feature>
<dbReference type="EMBL" id="CADCWE010000007">
    <property type="protein sequence ID" value="CAA9519464.1"/>
    <property type="molecule type" value="Genomic_DNA"/>
</dbReference>
<dbReference type="Gene3D" id="2.120.10.30">
    <property type="entry name" value="TolB, C-terminal domain"/>
    <property type="match status" value="2"/>
</dbReference>
<dbReference type="SUPFAM" id="SSF53474">
    <property type="entry name" value="alpha/beta-Hydrolases"/>
    <property type="match status" value="1"/>
</dbReference>
<evidence type="ECO:0000256" key="3">
    <source>
        <dbReference type="SAM" id="MobiDB-lite"/>
    </source>
</evidence>
<dbReference type="GO" id="GO:0006508">
    <property type="term" value="P:proteolysis"/>
    <property type="evidence" value="ECO:0007669"/>
    <property type="project" value="InterPro"/>
</dbReference>
<dbReference type="Pfam" id="PF07676">
    <property type="entry name" value="PD40"/>
    <property type="match status" value="2"/>
</dbReference>
<dbReference type="InterPro" id="IPR001680">
    <property type="entry name" value="WD40_rpt"/>
</dbReference>
<dbReference type="PANTHER" id="PTHR42776">
    <property type="entry name" value="SERINE PEPTIDASE S9 FAMILY MEMBER"/>
    <property type="match status" value="1"/>
</dbReference>
<evidence type="ECO:0000259" key="4">
    <source>
        <dbReference type="Pfam" id="PF00326"/>
    </source>
</evidence>
<dbReference type="GO" id="GO:0008242">
    <property type="term" value="F:omega peptidase activity"/>
    <property type="evidence" value="ECO:0007669"/>
    <property type="project" value="UniProtKB-EC"/>
</dbReference>
<dbReference type="PANTHER" id="PTHR42776:SF27">
    <property type="entry name" value="DIPEPTIDYL PEPTIDASE FAMILY MEMBER 6"/>
    <property type="match status" value="1"/>
</dbReference>
<feature type="region of interest" description="Disordered" evidence="3">
    <location>
        <begin position="35"/>
        <end position="72"/>
    </location>
</feature>
<keyword evidence="2" id="KW-0720">Serine protease</keyword>
<accession>A0A6J4TD32</accession>
<sequence length="652" mass="70637">MARALTPDDLVFGLETAADPKVSPDGRRIAHVVARADKESDKGTSRIWLRDTDGGNARPVTAGPRDREPRWSPDGQTVAFLSDRPGDGQQGVFLLPLAGGEARELTRHRGAISDLAWTPDGRFLAYSAPFDPANPDEEPRPKDAPPAIRITRRLDYKQDNRGYLDDVRLQVWTLDVETGDRRMVTRAAVDHLTPVWSPDGRTLAVKLPSKNGMRSQLGLVDVATGETKAVGAVGGVVACWSWSPGGERILIAGDDDQTWQTDWWVYDVAADRLDRLTDDLPCLPDAGFATVSPPSQPVWLDDRTALFHAVRAGSSGLYRLEVASGGVALVHDWRALHGGLSVDDAATVAVQGHASLEAAGEIAVYDLRANAGAIVSRHNAALLSEATPAAWERVAVERGGYEIEAWLLRPPGFDPAKRYPVVLDVHGGPNGHYGYGFNAVQQALAGAGYLVVFSNPRGSSSYGRRFTQQVIGDWGGEDYLDLMAVLDRVTGLPEADPSRVGIWGYSYGGFMTAWALGQSDRFRAAVCGAPCFDLESFFGTSDIGHEFGRIQFGAAPHEDPAWYAAHSPSNFAHRITTPTLIVHGEADDRCPIGQGEQLFVALHTNGVPVEFARYPGGSHLFMRGGPPSHRLDVLERSVAWFKTYLGEARPDA</sequence>
<keyword evidence="1 5" id="KW-0378">Hydrolase</keyword>
<dbReference type="Pfam" id="PF00326">
    <property type="entry name" value="Peptidase_S9"/>
    <property type="match status" value="1"/>
</dbReference>
<reference evidence="5" key="1">
    <citation type="submission" date="2020-02" db="EMBL/GenBank/DDBJ databases">
        <authorList>
            <person name="Meier V. D."/>
        </authorList>
    </citation>
    <scope>NUCLEOTIDE SEQUENCE</scope>
    <source>
        <strain evidence="5">AVDCRST_MAG73</strain>
    </source>
</reference>
<organism evidence="5">
    <name type="scientific">uncultured Thermomicrobiales bacterium</name>
    <dbReference type="NCBI Taxonomy" id="1645740"/>
    <lineage>
        <taxon>Bacteria</taxon>
        <taxon>Pseudomonadati</taxon>
        <taxon>Thermomicrobiota</taxon>
        <taxon>Thermomicrobia</taxon>
        <taxon>Thermomicrobiales</taxon>
        <taxon>environmental samples</taxon>
    </lineage>
</organism>
<dbReference type="InterPro" id="IPR029058">
    <property type="entry name" value="AB_hydrolase_fold"/>
</dbReference>
<dbReference type="InterPro" id="IPR011659">
    <property type="entry name" value="WD40"/>
</dbReference>
<dbReference type="Gene3D" id="3.40.50.1820">
    <property type="entry name" value="alpha/beta hydrolase"/>
    <property type="match status" value="1"/>
</dbReference>
<dbReference type="SUPFAM" id="SSF82171">
    <property type="entry name" value="DPP6 N-terminal domain-like"/>
    <property type="match status" value="1"/>
</dbReference>
<feature type="domain" description="Peptidase S9 prolyl oligopeptidase catalytic" evidence="4">
    <location>
        <begin position="437"/>
        <end position="647"/>
    </location>
</feature>
<dbReference type="InterPro" id="IPR001375">
    <property type="entry name" value="Peptidase_S9_cat"/>
</dbReference>
<name>A0A6J4TD32_9BACT</name>
<evidence type="ECO:0000256" key="2">
    <source>
        <dbReference type="ARBA" id="ARBA00022825"/>
    </source>
</evidence>
<keyword evidence="2" id="KW-0645">Protease</keyword>
<protein>
    <submittedName>
        <fullName evidence="5">Acylamino-acid-releasing enzyme</fullName>
        <ecNumber evidence="5">3.4.19.1</ecNumber>
    </submittedName>
</protein>
<dbReference type="Pfam" id="PF00400">
    <property type="entry name" value="WD40"/>
    <property type="match status" value="1"/>
</dbReference>
<dbReference type="InterPro" id="IPR011042">
    <property type="entry name" value="6-blade_b-propeller_TolB-like"/>
</dbReference>
<evidence type="ECO:0000313" key="5">
    <source>
        <dbReference type="EMBL" id="CAA9519464.1"/>
    </source>
</evidence>